<keyword evidence="8 10" id="KW-1133">Transmembrane helix</keyword>
<evidence type="ECO:0000256" key="7">
    <source>
        <dbReference type="ARBA" id="ARBA00022970"/>
    </source>
</evidence>
<dbReference type="CDD" id="cd06261">
    <property type="entry name" value="TM_PBP2"/>
    <property type="match status" value="1"/>
</dbReference>
<dbReference type="EMBL" id="LJQG01000009">
    <property type="protein sequence ID" value="KPX25001.1"/>
    <property type="molecule type" value="Genomic_DNA"/>
</dbReference>
<proteinExistence type="inferred from homology"/>
<dbReference type="Gene3D" id="1.10.3720.10">
    <property type="entry name" value="MetI-like"/>
    <property type="match status" value="1"/>
</dbReference>
<dbReference type="Proteomes" id="UP000050346">
    <property type="component" value="Unassembled WGS sequence"/>
</dbReference>
<feature type="transmembrane region" description="Helical" evidence="10">
    <location>
        <begin position="150"/>
        <end position="172"/>
    </location>
</feature>
<feature type="transmembrane region" description="Helical" evidence="10">
    <location>
        <begin position="51"/>
        <end position="71"/>
    </location>
</feature>
<evidence type="ECO:0000256" key="5">
    <source>
        <dbReference type="ARBA" id="ARBA00022519"/>
    </source>
</evidence>
<keyword evidence="6 10" id="KW-0812">Transmembrane</keyword>
<name>A0A0P9QAM3_PSEA0</name>
<feature type="transmembrane region" description="Helical" evidence="10">
    <location>
        <begin position="12"/>
        <end position="39"/>
    </location>
</feature>
<dbReference type="NCBIfam" id="TIGR01726">
    <property type="entry name" value="HEQRo_perm_3TM"/>
    <property type="match status" value="1"/>
</dbReference>
<evidence type="ECO:0000259" key="11">
    <source>
        <dbReference type="PROSITE" id="PS50928"/>
    </source>
</evidence>
<dbReference type="Pfam" id="PF00528">
    <property type="entry name" value="BPD_transp_1"/>
    <property type="match status" value="1"/>
</dbReference>
<accession>A0A0P9QAM3</accession>
<comment type="similarity">
    <text evidence="2">Belongs to the binding-protein-dependent transport system permease family. HisMQ subfamily.</text>
</comment>
<comment type="subcellular location">
    <subcellularLocation>
        <location evidence="1">Cell inner membrane</location>
        <topology evidence="1">Multi-pass membrane protein</topology>
    </subcellularLocation>
    <subcellularLocation>
        <location evidence="10">Cell membrane</location>
        <topology evidence="10">Multi-pass membrane protein</topology>
    </subcellularLocation>
</comment>
<evidence type="ECO:0000256" key="2">
    <source>
        <dbReference type="ARBA" id="ARBA00010072"/>
    </source>
</evidence>
<dbReference type="InterPro" id="IPR051613">
    <property type="entry name" value="ABC_transp_permease_HisMQ"/>
</dbReference>
<feature type="transmembrane region" description="Helical" evidence="10">
    <location>
        <begin position="192"/>
        <end position="216"/>
    </location>
</feature>
<dbReference type="SUPFAM" id="SSF161098">
    <property type="entry name" value="MetI-like"/>
    <property type="match status" value="1"/>
</dbReference>
<dbReference type="GO" id="GO:0043190">
    <property type="term" value="C:ATP-binding cassette (ABC) transporter complex"/>
    <property type="evidence" value="ECO:0007669"/>
    <property type="project" value="InterPro"/>
</dbReference>
<evidence type="ECO:0000256" key="6">
    <source>
        <dbReference type="ARBA" id="ARBA00022692"/>
    </source>
</evidence>
<keyword evidence="9 10" id="KW-0472">Membrane</keyword>
<evidence type="ECO:0000256" key="9">
    <source>
        <dbReference type="ARBA" id="ARBA00023136"/>
    </source>
</evidence>
<dbReference type="RefSeq" id="WP_044324372.1">
    <property type="nucleotide sequence ID" value="NZ_JYHG01000052.1"/>
</dbReference>
<evidence type="ECO:0000256" key="4">
    <source>
        <dbReference type="ARBA" id="ARBA00022475"/>
    </source>
</evidence>
<feature type="domain" description="ABC transmembrane type-1" evidence="11">
    <location>
        <begin position="13"/>
        <end position="213"/>
    </location>
</feature>
<dbReference type="AlphaFoldDB" id="A0A0P9QAM3"/>
<dbReference type="InterPro" id="IPR035906">
    <property type="entry name" value="MetI-like_sf"/>
</dbReference>
<dbReference type="GO" id="GO:0006865">
    <property type="term" value="P:amino acid transport"/>
    <property type="evidence" value="ECO:0007669"/>
    <property type="project" value="UniProtKB-KW"/>
</dbReference>
<keyword evidence="3 10" id="KW-0813">Transport</keyword>
<dbReference type="PANTHER" id="PTHR30133">
    <property type="entry name" value="CATIONIC AMINO ACID TRANSPORTER, MEMBRANE COMPONENT"/>
    <property type="match status" value="1"/>
</dbReference>
<evidence type="ECO:0000256" key="8">
    <source>
        <dbReference type="ARBA" id="ARBA00022989"/>
    </source>
</evidence>
<evidence type="ECO:0000256" key="1">
    <source>
        <dbReference type="ARBA" id="ARBA00004429"/>
    </source>
</evidence>
<sequence>MLKGYGAVILEGAWLTLQLALSSMALAIVLGLIGVALRLSPVRWIAWLGDLYSTVIRGIPDLVLILLIFYGGQDLLNRVAPLLGFDDYIDLDPLLAGICTLGFIFGAYLSETFRGAFMAIPKGQAEAGMAYGLSSGKVFFRILVPQMIRLAIPGFTNNWLVLTKATALISVVGLQDMMFKAKQAADATREPFTFFLAVAAMYLVITSVLLLALRYLEKRYSVGVRRLTYDL</sequence>
<dbReference type="PROSITE" id="PS50928">
    <property type="entry name" value="ABC_TM1"/>
    <property type="match status" value="1"/>
</dbReference>
<dbReference type="InterPro" id="IPR010065">
    <property type="entry name" value="AA_ABC_transptr_permease_3TM"/>
</dbReference>
<keyword evidence="5" id="KW-0997">Cell inner membrane</keyword>
<keyword evidence="7" id="KW-0029">Amino-acid transport</keyword>
<feature type="transmembrane region" description="Helical" evidence="10">
    <location>
        <begin position="91"/>
        <end position="109"/>
    </location>
</feature>
<keyword evidence="4" id="KW-1003">Cell membrane</keyword>
<dbReference type="PANTHER" id="PTHR30133:SF4">
    <property type="entry name" value="ARGININE_ORNITHINE TRANSPORT PROTEIN AOTQ"/>
    <property type="match status" value="1"/>
</dbReference>
<evidence type="ECO:0000313" key="12">
    <source>
        <dbReference type="EMBL" id="KPX25001.1"/>
    </source>
</evidence>
<organism evidence="12 13">
    <name type="scientific">Pseudomonas amygdali pv. dendropanacis</name>
    <dbReference type="NCBI Taxonomy" id="235272"/>
    <lineage>
        <taxon>Bacteria</taxon>
        <taxon>Pseudomonadati</taxon>
        <taxon>Pseudomonadota</taxon>
        <taxon>Gammaproteobacteria</taxon>
        <taxon>Pseudomonadales</taxon>
        <taxon>Pseudomonadaceae</taxon>
        <taxon>Pseudomonas</taxon>
        <taxon>Pseudomonas amygdali</taxon>
    </lineage>
</organism>
<reference evidence="12 13" key="1">
    <citation type="submission" date="2015-09" db="EMBL/GenBank/DDBJ databases">
        <title>Genome announcement of multiple Pseudomonas syringae strains.</title>
        <authorList>
            <person name="Thakur S."/>
            <person name="Wang P.W."/>
            <person name="Gong Y."/>
            <person name="Weir B.S."/>
            <person name="Guttman D.S."/>
        </authorList>
    </citation>
    <scope>NUCLEOTIDE SEQUENCE [LARGE SCALE GENOMIC DNA]</scope>
    <source>
        <strain evidence="12 13">ICMP9150</strain>
    </source>
</reference>
<dbReference type="PATRIC" id="fig|235272.12.peg.3993"/>
<comment type="caution">
    <text evidence="12">The sequence shown here is derived from an EMBL/GenBank/DDBJ whole genome shotgun (WGS) entry which is preliminary data.</text>
</comment>
<evidence type="ECO:0000256" key="3">
    <source>
        <dbReference type="ARBA" id="ARBA00022448"/>
    </source>
</evidence>
<evidence type="ECO:0000313" key="13">
    <source>
        <dbReference type="Proteomes" id="UP000050346"/>
    </source>
</evidence>
<dbReference type="GO" id="GO:0022857">
    <property type="term" value="F:transmembrane transporter activity"/>
    <property type="evidence" value="ECO:0007669"/>
    <property type="project" value="InterPro"/>
</dbReference>
<gene>
    <name evidence="12" type="ORF">ALO71_02912</name>
</gene>
<protein>
    <submittedName>
        <fullName evidence="12">Histidine/lysine/arginine/ornithine ABC transporter permease HisQ</fullName>
    </submittedName>
</protein>
<evidence type="ECO:0000256" key="10">
    <source>
        <dbReference type="RuleBase" id="RU363032"/>
    </source>
</evidence>
<dbReference type="InterPro" id="IPR000515">
    <property type="entry name" value="MetI-like"/>
</dbReference>